<name>A0ABM0LYA3_SACKO</name>
<sequence>MSKLVGEWKLDRSEKFDEILAAQGVGWVPRKMITMLSPTHGISEDEGCWTLSMISPMMTKVTKFKIGEPYKDEGFGGTGEKMMVASMDGDKLILMAVDRPEENLVTTREVMNEELVITMKLGDVISKRYFEKIKK</sequence>
<dbReference type="SUPFAM" id="SSF50814">
    <property type="entry name" value="Lipocalins"/>
    <property type="match status" value="1"/>
</dbReference>
<protein>
    <submittedName>
        <fullName evidence="3">Fatty acid-binding protein, brain-like</fullName>
    </submittedName>
</protein>
<accession>A0ABM0LYA3</accession>
<dbReference type="CDD" id="cd00742">
    <property type="entry name" value="FABP"/>
    <property type="match status" value="1"/>
</dbReference>
<dbReference type="GeneID" id="102809623"/>
<dbReference type="Gene3D" id="2.40.128.20">
    <property type="match status" value="1"/>
</dbReference>
<evidence type="ECO:0000256" key="1">
    <source>
        <dbReference type="ARBA" id="ARBA00008390"/>
    </source>
</evidence>
<dbReference type="PANTHER" id="PTHR11955">
    <property type="entry name" value="FATTY ACID BINDING PROTEIN"/>
    <property type="match status" value="1"/>
</dbReference>
<evidence type="ECO:0000313" key="2">
    <source>
        <dbReference type="Proteomes" id="UP000694865"/>
    </source>
</evidence>
<proteinExistence type="inferred from homology"/>
<dbReference type="InterPro" id="IPR031259">
    <property type="entry name" value="ILBP"/>
</dbReference>
<dbReference type="InterPro" id="IPR000463">
    <property type="entry name" value="Fatty_acid-bd"/>
</dbReference>
<dbReference type="Proteomes" id="UP000694865">
    <property type="component" value="Unplaced"/>
</dbReference>
<dbReference type="RefSeq" id="XP_006812744.1">
    <property type="nucleotide sequence ID" value="XM_006812681.1"/>
</dbReference>
<reference evidence="3" key="1">
    <citation type="submission" date="2025-08" db="UniProtKB">
        <authorList>
            <consortium name="RefSeq"/>
        </authorList>
    </citation>
    <scope>IDENTIFICATION</scope>
    <source>
        <tissue evidence="3">Testes</tissue>
    </source>
</reference>
<comment type="similarity">
    <text evidence="1">Belongs to the calycin superfamily. Fatty-acid binding protein (FABP) family.</text>
</comment>
<dbReference type="PRINTS" id="PR00178">
    <property type="entry name" value="FATTYACIDBP"/>
</dbReference>
<keyword evidence="2" id="KW-1185">Reference proteome</keyword>
<organism evidence="2 3">
    <name type="scientific">Saccoglossus kowalevskii</name>
    <name type="common">Acorn worm</name>
    <dbReference type="NCBI Taxonomy" id="10224"/>
    <lineage>
        <taxon>Eukaryota</taxon>
        <taxon>Metazoa</taxon>
        <taxon>Hemichordata</taxon>
        <taxon>Enteropneusta</taxon>
        <taxon>Harrimaniidae</taxon>
        <taxon>Saccoglossus</taxon>
    </lineage>
</organism>
<evidence type="ECO:0000313" key="3">
    <source>
        <dbReference type="RefSeq" id="XP_006812744.1"/>
    </source>
</evidence>
<gene>
    <name evidence="3" type="primary">LOC102809623</name>
</gene>
<dbReference type="InterPro" id="IPR012674">
    <property type="entry name" value="Calycin"/>
</dbReference>